<comment type="caution">
    <text evidence="6">The sequence shown here is derived from an EMBL/GenBank/DDBJ whole genome shotgun (WGS) entry which is preliminary data.</text>
</comment>
<dbReference type="InterPro" id="IPR017551">
    <property type="entry name" value="TriPribosyl-deP-CoA_syn_CitG"/>
</dbReference>
<dbReference type="GO" id="GO:0046917">
    <property type="term" value="F:triphosphoribosyl-dephospho-CoA synthase activity"/>
    <property type="evidence" value="ECO:0007669"/>
    <property type="project" value="UniProtKB-UniRule"/>
</dbReference>
<dbReference type="PANTHER" id="PTHR30201">
    <property type="entry name" value="TRIPHOSPHORIBOSYL-DEPHOSPHO-COA SYNTHASE"/>
    <property type="match status" value="1"/>
</dbReference>
<dbReference type="AlphaFoldDB" id="A0A2S6HP97"/>
<proteinExistence type="inferred from homology"/>
<evidence type="ECO:0000256" key="5">
    <source>
        <dbReference type="HAMAP-Rule" id="MF_00397"/>
    </source>
</evidence>
<dbReference type="GO" id="GO:0051191">
    <property type="term" value="P:prosthetic group biosynthetic process"/>
    <property type="evidence" value="ECO:0007669"/>
    <property type="project" value="TreeGrafter"/>
</dbReference>
<dbReference type="EMBL" id="PTJA01000010">
    <property type="protein sequence ID" value="PPK79346.1"/>
    <property type="molecule type" value="Genomic_DNA"/>
</dbReference>
<protein>
    <recommendedName>
        <fullName evidence="5">Probable 2-(5''-triphosphoribosyl)-3'-dephosphocoenzyme-A synthase</fullName>
        <shortName evidence="5">2-(5''-triphosphoribosyl)-3'-dephospho-CoA synthase</shortName>
        <ecNumber evidence="5">2.4.2.52</ecNumber>
    </recommendedName>
</protein>
<dbReference type="HAMAP" id="MF_00397">
    <property type="entry name" value="CitG"/>
    <property type="match status" value="1"/>
</dbReference>
<name>A0A2S6HP97_9FIRM</name>
<dbReference type="PANTHER" id="PTHR30201:SF2">
    <property type="entry name" value="2-(5''-TRIPHOSPHORIBOSYL)-3'-DEPHOSPHOCOENZYME-A SYNTHASE"/>
    <property type="match status" value="1"/>
</dbReference>
<evidence type="ECO:0000313" key="7">
    <source>
        <dbReference type="Proteomes" id="UP000237749"/>
    </source>
</evidence>
<organism evidence="6 7">
    <name type="scientific">Lacrimispora xylanisolvens</name>
    <dbReference type="NCBI Taxonomy" id="384636"/>
    <lineage>
        <taxon>Bacteria</taxon>
        <taxon>Bacillati</taxon>
        <taxon>Bacillota</taxon>
        <taxon>Clostridia</taxon>
        <taxon>Lachnospirales</taxon>
        <taxon>Lachnospiraceae</taxon>
        <taxon>Lacrimispora</taxon>
    </lineage>
</organism>
<dbReference type="InterPro" id="IPR002736">
    <property type="entry name" value="CitG"/>
</dbReference>
<comment type="similarity">
    <text evidence="5">Belongs to the CitG/MdcB family.</text>
</comment>
<gene>
    <name evidence="5" type="primary">citG</name>
    <name evidence="6" type="ORF">BXY41_11065</name>
</gene>
<dbReference type="EC" id="2.4.2.52" evidence="5"/>
<keyword evidence="2 5" id="KW-0808">Transferase</keyword>
<keyword evidence="3 5" id="KW-0547">Nucleotide-binding</keyword>
<comment type="catalytic activity">
    <reaction evidence="1 5">
        <text>3'-dephospho-CoA + ATP = 2'-(5''-triphospho-alpha-D-ribosyl)-3'-dephospho-CoA + adenine</text>
        <dbReference type="Rhea" id="RHEA:15117"/>
        <dbReference type="ChEBI" id="CHEBI:16708"/>
        <dbReference type="ChEBI" id="CHEBI:30616"/>
        <dbReference type="ChEBI" id="CHEBI:57328"/>
        <dbReference type="ChEBI" id="CHEBI:61378"/>
        <dbReference type="EC" id="2.4.2.52"/>
    </reaction>
</comment>
<reference evidence="6 7" key="1">
    <citation type="submission" date="2018-02" db="EMBL/GenBank/DDBJ databases">
        <title>Genomic Encyclopedia of Archaeal and Bacterial Type Strains, Phase II (KMG-II): from individual species to whole genera.</title>
        <authorList>
            <person name="Goeker M."/>
        </authorList>
    </citation>
    <scope>NUCLEOTIDE SEQUENCE [LARGE SCALE GENOMIC DNA]</scope>
    <source>
        <strain evidence="6 7">DSM 3808</strain>
    </source>
</reference>
<evidence type="ECO:0000313" key="6">
    <source>
        <dbReference type="EMBL" id="PPK79346.1"/>
    </source>
</evidence>
<dbReference type="Proteomes" id="UP000237749">
    <property type="component" value="Unassembled WGS sequence"/>
</dbReference>
<evidence type="ECO:0000256" key="4">
    <source>
        <dbReference type="ARBA" id="ARBA00022840"/>
    </source>
</evidence>
<dbReference type="Gene3D" id="1.10.4200.10">
    <property type="entry name" value="Triphosphoribosyl-dephospho-CoA protein"/>
    <property type="match status" value="1"/>
</dbReference>
<dbReference type="OrthoDB" id="114886at2"/>
<dbReference type="Pfam" id="PF01874">
    <property type="entry name" value="CitG"/>
    <property type="match status" value="1"/>
</dbReference>
<dbReference type="NCBIfam" id="TIGR03125">
    <property type="entry name" value="citrate_citG"/>
    <property type="match status" value="1"/>
</dbReference>
<keyword evidence="7" id="KW-1185">Reference proteome</keyword>
<evidence type="ECO:0000256" key="1">
    <source>
        <dbReference type="ARBA" id="ARBA00001210"/>
    </source>
</evidence>
<keyword evidence="4 5" id="KW-0067">ATP-binding</keyword>
<evidence type="ECO:0000256" key="2">
    <source>
        <dbReference type="ARBA" id="ARBA00022679"/>
    </source>
</evidence>
<sequence>MQSGSCVKVPLKEEEAAYRIGKLAYGALLEEVYTLPKPGLVDPYSNGAHTDMNVVSFERSAKALKPYFVTMALEGERLWEAPPVLFETIRRIGILAERAMYQATGGVNTHKGLVFHLGILCGAAGACHRTFGKITLEQLIEMEQAMVRDVLVKEVKSMDHFVSKGEKNLQKYGLTGARGEAISGYSSVFHISLPVMTMGLYKGQEWNRIKLETLFHLMSQVDDSNILSRHNPAVLKQVKDIASRFIEDGGAYRKESLSLLKEMDQWFVKKNISAGGSADLLAVTIFLTQLTGKWGGAYGIHETGRETFPGERAGTAEGVSYLKSIGLR</sequence>
<accession>A0A2S6HP97</accession>
<evidence type="ECO:0000256" key="3">
    <source>
        <dbReference type="ARBA" id="ARBA00022741"/>
    </source>
</evidence>
<dbReference type="GO" id="GO:0005524">
    <property type="term" value="F:ATP binding"/>
    <property type="evidence" value="ECO:0007669"/>
    <property type="project" value="UniProtKB-KW"/>
</dbReference>
<dbReference type="RefSeq" id="WP_104438222.1">
    <property type="nucleotide sequence ID" value="NZ_PTJA01000010.1"/>
</dbReference>